<gene>
    <name evidence="6" type="ORF">Cvel_3917</name>
</gene>
<evidence type="ECO:0000256" key="4">
    <source>
        <dbReference type="SAM" id="MobiDB-lite"/>
    </source>
</evidence>
<name>A0A0G4FZQ7_9ALVE</name>
<dbReference type="PANTHER" id="PTHR24171">
    <property type="entry name" value="ANKYRIN REPEAT DOMAIN-CONTAINING PROTEIN 39-RELATED"/>
    <property type="match status" value="1"/>
</dbReference>
<dbReference type="AlphaFoldDB" id="A0A0G4FZQ7"/>
<dbReference type="Pfam" id="PF12796">
    <property type="entry name" value="Ank_2"/>
    <property type="match status" value="1"/>
</dbReference>
<keyword evidence="1" id="KW-0677">Repeat</keyword>
<evidence type="ECO:0000313" key="6">
    <source>
        <dbReference type="EMBL" id="CEM20505.1"/>
    </source>
</evidence>
<feature type="repeat" description="ANK" evidence="3">
    <location>
        <begin position="88"/>
        <end position="120"/>
    </location>
</feature>
<feature type="compositionally biased region" description="Basic and acidic residues" evidence="4">
    <location>
        <begin position="224"/>
        <end position="243"/>
    </location>
</feature>
<dbReference type="EMBL" id="CDMZ01000739">
    <property type="protein sequence ID" value="CEM20505.1"/>
    <property type="molecule type" value="Genomic_DNA"/>
</dbReference>
<feature type="compositionally biased region" description="Low complexity" evidence="4">
    <location>
        <begin position="261"/>
        <end position="270"/>
    </location>
</feature>
<feature type="region of interest" description="Disordered" evidence="4">
    <location>
        <begin position="185"/>
        <end position="333"/>
    </location>
</feature>
<dbReference type="PROSITE" id="PS50297">
    <property type="entry name" value="ANK_REP_REGION"/>
    <property type="match status" value="3"/>
</dbReference>
<evidence type="ECO:0000256" key="5">
    <source>
        <dbReference type="SAM" id="SignalP"/>
    </source>
</evidence>
<feature type="repeat" description="ANK" evidence="3">
    <location>
        <begin position="55"/>
        <end position="87"/>
    </location>
</feature>
<keyword evidence="5" id="KW-0732">Signal</keyword>
<dbReference type="SMART" id="SM00248">
    <property type="entry name" value="ANK"/>
    <property type="match status" value="4"/>
</dbReference>
<proteinExistence type="predicted"/>
<evidence type="ECO:0000256" key="1">
    <source>
        <dbReference type="ARBA" id="ARBA00022737"/>
    </source>
</evidence>
<dbReference type="PROSITE" id="PS50088">
    <property type="entry name" value="ANK_REPEAT"/>
    <property type="match status" value="3"/>
</dbReference>
<keyword evidence="2 3" id="KW-0040">ANK repeat</keyword>
<feature type="region of interest" description="Disordered" evidence="4">
    <location>
        <begin position="349"/>
        <end position="370"/>
    </location>
</feature>
<dbReference type="Gene3D" id="1.25.40.20">
    <property type="entry name" value="Ankyrin repeat-containing domain"/>
    <property type="match status" value="1"/>
</dbReference>
<dbReference type="VEuPathDB" id="CryptoDB:Cvel_3917"/>
<feature type="chain" id="PRO_5005189778" evidence="5">
    <location>
        <begin position="20"/>
        <end position="442"/>
    </location>
</feature>
<evidence type="ECO:0000256" key="3">
    <source>
        <dbReference type="PROSITE-ProRule" id="PRU00023"/>
    </source>
</evidence>
<dbReference type="Pfam" id="PF00023">
    <property type="entry name" value="Ank"/>
    <property type="match status" value="1"/>
</dbReference>
<feature type="repeat" description="ANK" evidence="3">
    <location>
        <begin position="20"/>
        <end position="54"/>
    </location>
</feature>
<dbReference type="SUPFAM" id="SSF48403">
    <property type="entry name" value="Ankyrin repeat"/>
    <property type="match status" value="1"/>
</dbReference>
<sequence>MHFACNPVGVLRLLLLVLQDGRTPLHLAAQRGRRWEPVVLRLLDFGLEVDRPDKFGWTALHLSSLFGHSSTCALLAEKGADVHAVTENGCTPLHMACWQHHKRVVAELLGRGASPLRPNKFGETPLYLASDASLVSLLSVFVSKVNQGNMGARGGDCSREADGGEKSAAAAGAVCQQRASTETSGFASVAETHPTRIPPVAFPPSHGAKTGTREAEFVSSADEVPQRREHPQLKQHQQGERWGGRGTDGVRGGWNRERNRPSSSCFPSHSSHFHNSHTHAATRLALPPGLSGRHQHAHHQQLRSVQTKAGTQLRGGWYAPPSVSSQPSSGDELADMSTWVQIPDVHTDAHRGRQWSGRMTQAQRDLSGPGWMMPSSSVDAGGWNVLVSGSSFPPVPHEIEEHGGNRLRRFSMGNENERGNHQTETEQLGVPVGEMRRYTEGA</sequence>
<reference evidence="6" key="1">
    <citation type="submission" date="2014-11" db="EMBL/GenBank/DDBJ databases">
        <authorList>
            <person name="Otto D Thomas"/>
            <person name="Naeem Raeece"/>
        </authorList>
    </citation>
    <scope>NUCLEOTIDE SEQUENCE</scope>
</reference>
<dbReference type="InterPro" id="IPR036770">
    <property type="entry name" value="Ankyrin_rpt-contain_sf"/>
</dbReference>
<dbReference type="InterPro" id="IPR002110">
    <property type="entry name" value="Ankyrin_rpt"/>
</dbReference>
<organism evidence="6">
    <name type="scientific">Chromera velia CCMP2878</name>
    <dbReference type="NCBI Taxonomy" id="1169474"/>
    <lineage>
        <taxon>Eukaryota</taxon>
        <taxon>Sar</taxon>
        <taxon>Alveolata</taxon>
        <taxon>Colpodellida</taxon>
        <taxon>Chromeraceae</taxon>
        <taxon>Chromera</taxon>
    </lineage>
</organism>
<evidence type="ECO:0000256" key="2">
    <source>
        <dbReference type="ARBA" id="ARBA00023043"/>
    </source>
</evidence>
<protein>
    <submittedName>
        <fullName evidence="6">Uncharacterized protein</fullName>
    </submittedName>
</protein>
<accession>A0A0G4FZQ7</accession>
<feature type="signal peptide" evidence="5">
    <location>
        <begin position="1"/>
        <end position="19"/>
    </location>
</feature>